<evidence type="ECO:0000313" key="2">
    <source>
        <dbReference type="Proteomes" id="UP001158067"/>
    </source>
</evidence>
<keyword evidence="2" id="KW-1185">Reference proteome</keyword>
<accession>A0ABY1QG69</accession>
<protein>
    <submittedName>
        <fullName evidence="1">Uncharacterized protein</fullName>
    </submittedName>
</protein>
<dbReference type="EMBL" id="FXUG01000013">
    <property type="protein sequence ID" value="SMP70371.1"/>
    <property type="molecule type" value="Genomic_DNA"/>
</dbReference>
<name>A0ABY1QG69_9BACT</name>
<reference evidence="1 2" key="1">
    <citation type="submission" date="2017-05" db="EMBL/GenBank/DDBJ databases">
        <authorList>
            <person name="Varghese N."/>
            <person name="Submissions S."/>
        </authorList>
    </citation>
    <scope>NUCLEOTIDE SEQUENCE [LARGE SCALE GENOMIC DNA]</scope>
    <source>
        <strain evidence="1 2">DSM 25457</strain>
    </source>
</reference>
<proteinExistence type="predicted"/>
<evidence type="ECO:0000313" key="1">
    <source>
        <dbReference type="EMBL" id="SMP70371.1"/>
    </source>
</evidence>
<gene>
    <name evidence="1" type="ORF">SAMN06265222_11329</name>
</gene>
<dbReference type="Proteomes" id="UP001158067">
    <property type="component" value="Unassembled WGS sequence"/>
</dbReference>
<sequence length="61" mass="6534">MLGKTIAALSKTIAPLSEKQSLAKRNNLNLSMASHAMAIVVLSQVRRRPMESAGLAQSGRE</sequence>
<comment type="caution">
    <text evidence="1">The sequence shown here is derived from an EMBL/GenBank/DDBJ whole genome shotgun (WGS) entry which is preliminary data.</text>
</comment>
<organism evidence="1 2">
    <name type="scientific">Neorhodopirellula lusitana</name>
    <dbReference type="NCBI Taxonomy" id="445327"/>
    <lineage>
        <taxon>Bacteria</taxon>
        <taxon>Pseudomonadati</taxon>
        <taxon>Planctomycetota</taxon>
        <taxon>Planctomycetia</taxon>
        <taxon>Pirellulales</taxon>
        <taxon>Pirellulaceae</taxon>
        <taxon>Neorhodopirellula</taxon>
    </lineage>
</organism>